<dbReference type="Pfam" id="PF04699">
    <property type="entry name" value="P16-Arc"/>
    <property type="match status" value="1"/>
</dbReference>
<protein>
    <recommendedName>
        <fullName evidence="5 7">Actin-related protein 2/3 complex subunit 5</fullName>
    </recommendedName>
</protein>
<comment type="subcellular location">
    <subcellularLocation>
        <location evidence="1">Cytoplasm</location>
        <location evidence="1">Cytoskeleton</location>
    </subcellularLocation>
</comment>
<proteinExistence type="inferred from homology"/>
<keyword evidence="9" id="KW-1185">Reference proteome</keyword>
<dbReference type="PIRSF" id="PIRSF039096">
    <property type="entry name" value="p16-ARC"/>
    <property type="match status" value="1"/>
</dbReference>
<evidence type="ECO:0000256" key="3">
    <source>
        <dbReference type="ARBA" id="ARBA00022490"/>
    </source>
</evidence>
<keyword evidence="3" id="KW-0963">Cytoplasm</keyword>
<keyword evidence="4 7" id="KW-0206">Cytoskeleton</keyword>
<dbReference type="Gene3D" id="1.25.40.190">
    <property type="entry name" value="Actin-related protein 2/3 complex subunit 5"/>
    <property type="match status" value="1"/>
</dbReference>
<comment type="similarity">
    <text evidence="2 7">Belongs to the ARPC5 family.</text>
</comment>
<name>A0A0C3SA65_PHLG1</name>
<evidence type="ECO:0000256" key="5">
    <source>
        <dbReference type="ARBA" id="ARBA00040214"/>
    </source>
</evidence>
<dbReference type="FunFam" id="1.25.40.190:FF:000003">
    <property type="entry name" value="Actin-related protein 2/3 complex subunit 5"/>
    <property type="match status" value="1"/>
</dbReference>
<dbReference type="InterPro" id="IPR006789">
    <property type="entry name" value="ARPC5"/>
</dbReference>
<evidence type="ECO:0000256" key="6">
    <source>
        <dbReference type="ARBA" id="ARBA00060329"/>
    </source>
</evidence>
<dbReference type="EMBL" id="KN840511">
    <property type="protein sequence ID" value="KIP06775.1"/>
    <property type="molecule type" value="Genomic_DNA"/>
</dbReference>
<evidence type="ECO:0000313" key="8">
    <source>
        <dbReference type="EMBL" id="KIP06775.1"/>
    </source>
</evidence>
<evidence type="ECO:0000313" key="9">
    <source>
        <dbReference type="Proteomes" id="UP000053257"/>
    </source>
</evidence>
<dbReference type="PANTHER" id="PTHR12644">
    <property type="entry name" value="ARP2/3 COMPLEX 16 KD SUBUNIT P16-ARC"/>
    <property type="match status" value="1"/>
</dbReference>
<evidence type="ECO:0000256" key="2">
    <source>
        <dbReference type="ARBA" id="ARBA00006084"/>
    </source>
</evidence>
<evidence type="ECO:0000256" key="4">
    <source>
        <dbReference type="ARBA" id="ARBA00023212"/>
    </source>
</evidence>
<dbReference type="InterPro" id="IPR036743">
    <property type="entry name" value="ARPC5_sf"/>
</dbReference>
<evidence type="ECO:0000256" key="1">
    <source>
        <dbReference type="ARBA" id="ARBA00004245"/>
    </source>
</evidence>
<comment type="function">
    <text evidence="6">Functions as a component of the Arp2/3 complex which is involved in regulation of actin polymerization and together with an activating nucleation-promoting factor (NPF) mediates the formation of branched actin networks.</text>
</comment>
<reference evidence="8 9" key="1">
    <citation type="journal article" date="2014" name="PLoS Genet.">
        <title>Analysis of the Phlebiopsis gigantea genome, transcriptome and secretome provides insight into its pioneer colonization strategies of wood.</title>
        <authorList>
            <person name="Hori C."/>
            <person name="Ishida T."/>
            <person name="Igarashi K."/>
            <person name="Samejima M."/>
            <person name="Suzuki H."/>
            <person name="Master E."/>
            <person name="Ferreira P."/>
            <person name="Ruiz-Duenas F.J."/>
            <person name="Held B."/>
            <person name="Canessa P."/>
            <person name="Larrondo L.F."/>
            <person name="Schmoll M."/>
            <person name="Druzhinina I.S."/>
            <person name="Kubicek C.P."/>
            <person name="Gaskell J.A."/>
            <person name="Kersten P."/>
            <person name="St John F."/>
            <person name="Glasner J."/>
            <person name="Sabat G."/>
            <person name="Splinter BonDurant S."/>
            <person name="Syed K."/>
            <person name="Yadav J."/>
            <person name="Mgbeahuruike A.C."/>
            <person name="Kovalchuk A."/>
            <person name="Asiegbu F.O."/>
            <person name="Lackner G."/>
            <person name="Hoffmeister D."/>
            <person name="Rencoret J."/>
            <person name="Gutierrez A."/>
            <person name="Sun H."/>
            <person name="Lindquist E."/>
            <person name="Barry K."/>
            <person name="Riley R."/>
            <person name="Grigoriev I.V."/>
            <person name="Henrissat B."/>
            <person name="Kues U."/>
            <person name="Berka R.M."/>
            <person name="Martinez A.T."/>
            <person name="Covert S.F."/>
            <person name="Blanchette R.A."/>
            <person name="Cullen D."/>
        </authorList>
    </citation>
    <scope>NUCLEOTIDE SEQUENCE [LARGE SCALE GENOMIC DNA]</scope>
    <source>
        <strain evidence="8 9">11061_1 CR5-6</strain>
    </source>
</reference>
<organism evidence="8 9">
    <name type="scientific">Phlebiopsis gigantea (strain 11061_1 CR5-6)</name>
    <name type="common">White-rot fungus</name>
    <name type="synonym">Peniophora gigantea</name>
    <dbReference type="NCBI Taxonomy" id="745531"/>
    <lineage>
        <taxon>Eukaryota</taxon>
        <taxon>Fungi</taxon>
        <taxon>Dikarya</taxon>
        <taxon>Basidiomycota</taxon>
        <taxon>Agaricomycotina</taxon>
        <taxon>Agaricomycetes</taxon>
        <taxon>Polyporales</taxon>
        <taxon>Phanerochaetaceae</taxon>
        <taxon>Phlebiopsis</taxon>
    </lineage>
</organism>
<dbReference type="HOGENOM" id="CLU_101888_2_0_1"/>
<evidence type="ECO:0000256" key="7">
    <source>
        <dbReference type="RuleBase" id="RU004301"/>
    </source>
</evidence>
<dbReference type="OrthoDB" id="429520at2759"/>
<dbReference type="GO" id="GO:0034314">
    <property type="term" value="P:Arp2/3 complex-mediated actin nucleation"/>
    <property type="evidence" value="ECO:0007669"/>
    <property type="project" value="InterPro"/>
</dbReference>
<dbReference type="GO" id="GO:0005885">
    <property type="term" value="C:Arp2/3 protein complex"/>
    <property type="evidence" value="ECO:0007669"/>
    <property type="project" value="InterPro"/>
</dbReference>
<dbReference type="SUPFAM" id="SSF69103">
    <property type="entry name" value="Arp2/3 complex 16 kDa subunit ARPC5"/>
    <property type="match status" value="1"/>
</dbReference>
<accession>A0A0C3SA65</accession>
<dbReference type="GO" id="GO:0030833">
    <property type="term" value="P:regulation of actin filament polymerization"/>
    <property type="evidence" value="ECO:0007669"/>
    <property type="project" value="InterPro"/>
</dbReference>
<gene>
    <name evidence="8" type="ORF">PHLGIDRAFT_35804</name>
</gene>
<dbReference type="GO" id="GO:0044396">
    <property type="term" value="P:actin cortical patch organization"/>
    <property type="evidence" value="ECO:0007669"/>
    <property type="project" value="UniProtKB-ARBA"/>
</dbReference>
<sequence>MDVSFRKIDIDQYEEDVLLDNELYEADPRDPTQVLNDTKQKGAAVHSSLSKGDIQGALELVLSDAPYGPNVEEAKNLNLQTLVTILNSTKATEIPGVVKSLSQDSQDTLMKYLYKGMGLPGWGDVSGSVLLGWHEKLTEVAGTGCIVRAMTDRRVV</sequence>
<comment type="function">
    <text evidence="7">Functions as component of the Arp2/3 complex which is involved in regulation of actin polymerization and together with an activating nucleation-promoting factor (NPF) mediates the formation of branched actin networks. Arp2/3 complex plays a critical role in the control of cell morphogenesis via the modulation of cell polarity development.</text>
</comment>
<dbReference type="AlphaFoldDB" id="A0A0C3SA65"/>
<dbReference type="Proteomes" id="UP000053257">
    <property type="component" value="Unassembled WGS sequence"/>
</dbReference>
<dbReference type="STRING" id="745531.A0A0C3SA65"/>